<proteinExistence type="predicted"/>
<gene>
    <name evidence="1" type="ORF">NLG97_g1892</name>
</gene>
<protein>
    <submittedName>
        <fullName evidence="1">Uncharacterized protein</fullName>
    </submittedName>
</protein>
<comment type="caution">
    <text evidence="1">The sequence shown here is derived from an EMBL/GenBank/DDBJ whole genome shotgun (WGS) entry which is preliminary data.</text>
</comment>
<keyword evidence="2" id="KW-1185">Reference proteome</keyword>
<evidence type="ECO:0000313" key="1">
    <source>
        <dbReference type="EMBL" id="KAJ3497455.1"/>
    </source>
</evidence>
<accession>A0ACC1R3V6</accession>
<name>A0ACC1R3V6_9HYPO</name>
<reference evidence="1" key="1">
    <citation type="submission" date="2022-07" db="EMBL/GenBank/DDBJ databases">
        <title>Genome Sequence of Lecanicillium saksenae.</title>
        <authorList>
            <person name="Buettner E."/>
        </authorList>
    </citation>
    <scope>NUCLEOTIDE SEQUENCE</scope>
    <source>
        <strain evidence="1">VT-O1</strain>
    </source>
</reference>
<organism evidence="1 2">
    <name type="scientific">Lecanicillium saksenae</name>
    <dbReference type="NCBI Taxonomy" id="468837"/>
    <lineage>
        <taxon>Eukaryota</taxon>
        <taxon>Fungi</taxon>
        <taxon>Dikarya</taxon>
        <taxon>Ascomycota</taxon>
        <taxon>Pezizomycotina</taxon>
        <taxon>Sordariomycetes</taxon>
        <taxon>Hypocreomycetidae</taxon>
        <taxon>Hypocreales</taxon>
        <taxon>Cordycipitaceae</taxon>
        <taxon>Lecanicillium</taxon>
    </lineage>
</organism>
<sequence>MLTTDVLIVGAGPTGLALAIWLTKQGISVRIIDKATTLATTTRALAVHARTLELYSQIGLGETIASRSAQLTGPNLWVGGSHRARLRFSDVAVGLTPFPFVAIFPQNEHEALLIEYLSSLGVSVEHGTSLESFEEDAAAGYVSAVLRKVDGTTETCQSKYIAGCDGAHSAVRHGIGMGFPGGTYEQTFYVADIEATGKAMDGELHLCVDTSDFLGVFPLAKKGCARFIGIVRPENSTPTSTPCDLSFDDVRGRAVDEMKLENIKVNWFATYRSHHRVADHFRQGRAFLLGDAAHIHSPAGGQGMNTGIGDAINLAWKIAAVLNNRADESLLDTYEEERIRFARKLVATTDKTFAFMTKRGWWAGFTRSLVVSYLMPILFRFKAIRRRAFHGLSQFILDYRGTTLAGTDSAAGAAKAGERLPWVKLNGRDNHESLAHIEWQLHVYGTASERLISWCKANQLRLTVLEWTAEYGTAGIARDAVYLLRPDTYIALIDAQADPKNMEQYFSQHQIRIGSD</sequence>
<dbReference type="Proteomes" id="UP001148737">
    <property type="component" value="Unassembled WGS sequence"/>
</dbReference>
<dbReference type="EMBL" id="JANAKD010000110">
    <property type="protein sequence ID" value="KAJ3497455.1"/>
    <property type="molecule type" value="Genomic_DNA"/>
</dbReference>
<evidence type="ECO:0000313" key="2">
    <source>
        <dbReference type="Proteomes" id="UP001148737"/>
    </source>
</evidence>